<evidence type="ECO:0000256" key="8">
    <source>
        <dbReference type="RuleBase" id="RU000554"/>
    </source>
</evidence>
<keyword evidence="4 7" id="KW-0210">Decarboxylase</keyword>
<feature type="domain" description="Uroporphyrinogen decarboxylase (URO-D)" evidence="11">
    <location>
        <begin position="392"/>
        <end position="408"/>
    </location>
</feature>
<evidence type="ECO:0000256" key="4">
    <source>
        <dbReference type="ARBA" id="ARBA00022793"/>
    </source>
</evidence>
<keyword evidence="5 7" id="KW-0456">Lyase</keyword>
<dbReference type="GO" id="GO:0004853">
    <property type="term" value="F:uroporphyrinogen decarboxylase activity"/>
    <property type="evidence" value="ECO:0007669"/>
    <property type="project" value="UniProtKB-UniRule"/>
</dbReference>
<dbReference type="PATRIC" id="fig|1367847.3.peg.2366"/>
<evidence type="ECO:0000313" key="13">
    <source>
        <dbReference type="Proteomes" id="UP000015480"/>
    </source>
</evidence>
<dbReference type="NCBIfam" id="TIGR01464">
    <property type="entry name" value="hemE"/>
    <property type="match status" value="1"/>
</dbReference>
<evidence type="ECO:0000256" key="6">
    <source>
        <dbReference type="ARBA" id="ARBA00023244"/>
    </source>
</evidence>
<dbReference type="Proteomes" id="UP000015480">
    <property type="component" value="Chromosome"/>
</dbReference>
<dbReference type="UniPathway" id="UPA00251">
    <property type="reaction ID" value="UER00321"/>
</dbReference>
<comment type="subcellular location">
    <subcellularLocation>
        <location evidence="7">Cytoplasm</location>
    </subcellularLocation>
</comment>
<gene>
    <name evidence="7" type="primary">hemE</name>
    <name evidence="12" type="ORF">JCM7686_2367</name>
</gene>
<dbReference type="SUPFAM" id="SSF51726">
    <property type="entry name" value="UROD/MetE-like"/>
    <property type="match status" value="1"/>
</dbReference>
<dbReference type="PANTHER" id="PTHR21091">
    <property type="entry name" value="METHYLTETRAHYDROFOLATE:HOMOCYSTEINE METHYLTRANSFERASE RELATED"/>
    <property type="match status" value="1"/>
</dbReference>
<evidence type="ECO:0000256" key="5">
    <source>
        <dbReference type="ARBA" id="ARBA00023239"/>
    </source>
</evidence>
<feature type="binding site" evidence="7">
    <location>
        <position position="575"/>
    </location>
    <ligand>
        <name>substrate</name>
    </ligand>
</feature>
<evidence type="ECO:0000256" key="2">
    <source>
        <dbReference type="ARBA" id="ARBA00009935"/>
    </source>
</evidence>
<dbReference type="KEGG" id="pami:JCM7686_2367"/>
<dbReference type="InterPro" id="IPR038071">
    <property type="entry name" value="UROD/MetE-like_sf"/>
</dbReference>
<dbReference type="PROSITE" id="PS00906">
    <property type="entry name" value="UROD_1"/>
    <property type="match status" value="1"/>
</dbReference>
<dbReference type="EMBL" id="CP006650">
    <property type="protein sequence ID" value="AGT09437.1"/>
    <property type="molecule type" value="Genomic_DNA"/>
</dbReference>
<comment type="pathway">
    <text evidence="1 7 8">Porphyrin-containing compound metabolism; protoporphyrin-IX biosynthesis; coproporphyrinogen-III from 5-aminolevulinate: step 4/4.</text>
</comment>
<reference evidence="12 13" key="1">
    <citation type="journal article" date="2014" name="BMC Genomics">
        <title>Architecture and functions of a multipartite genome of the methylotrophic bacterium Paracoccus aminophilus JCM 7686, containing primary and secondary chromids.</title>
        <authorList>
            <person name="Dziewit L."/>
            <person name="Czarnecki J."/>
            <person name="Wibberg D."/>
            <person name="Radlinska M."/>
            <person name="Mrozek P."/>
            <person name="Szymczak M."/>
            <person name="Schluter A."/>
            <person name="Puhler A."/>
            <person name="Bartosik D."/>
        </authorList>
    </citation>
    <scope>NUCLEOTIDE SEQUENCE [LARGE SCALE GENOMIC DNA]</scope>
    <source>
        <strain evidence="12">JCM 7686</strain>
    </source>
</reference>
<keyword evidence="13" id="KW-1185">Reference proteome</keyword>
<dbReference type="STRING" id="1367847.JCM7686_2367"/>
<feature type="domain" description="Uroporphyrinogen decarboxylase (URO-D)" evidence="10">
    <location>
        <begin position="272"/>
        <end position="281"/>
    </location>
</feature>
<dbReference type="Pfam" id="PF01208">
    <property type="entry name" value="URO-D"/>
    <property type="match status" value="1"/>
</dbReference>
<dbReference type="EC" id="4.1.1.37" evidence="3 7"/>
<evidence type="ECO:0000256" key="7">
    <source>
        <dbReference type="HAMAP-Rule" id="MF_00218"/>
    </source>
</evidence>
<proteinExistence type="inferred from homology"/>
<dbReference type="PANTHER" id="PTHR21091:SF169">
    <property type="entry name" value="UROPORPHYRINOGEN DECARBOXYLASE"/>
    <property type="match status" value="1"/>
</dbReference>
<feature type="binding site" evidence="7">
    <location>
        <begin position="277"/>
        <end position="281"/>
    </location>
    <ligand>
        <name>substrate</name>
    </ligand>
</feature>
<evidence type="ECO:0000256" key="1">
    <source>
        <dbReference type="ARBA" id="ARBA00004804"/>
    </source>
</evidence>
<dbReference type="HAMAP" id="MF_00218">
    <property type="entry name" value="URO_D"/>
    <property type="match status" value="1"/>
</dbReference>
<dbReference type="InterPro" id="IPR006361">
    <property type="entry name" value="Uroporphyrinogen_deCO2ase_HemE"/>
</dbReference>
<feature type="binding site" evidence="7">
    <location>
        <position position="459"/>
    </location>
    <ligand>
        <name>substrate</name>
    </ligand>
</feature>
<evidence type="ECO:0000256" key="3">
    <source>
        <dbReference type="ARBA" id="ARBA00012288"/>
    </source>
</evidence>
<keyword evidence="6 7" id="KW-0627">Porphyrin biosynthesis</keyword>
<comment type="catalytic activity">
    <reaction evidence="7 8">
        <text>uroporphyrinogen III + 4 H(+) = coproporphyrinogen III + 4 CO2</text>
        <dbReference type="Rhea" id="RHEA:19865"/>
        <dbReference type="ChEBI" id="CHEBI:15378"/>
        <dbReference type="ChEBI" id="CHEBI:16526"/>
        <dbReference type="ChEBI" id="CHEBI:57308"/>
        <dbReference type="ChEBI" id="CHEBI:57309"/>
        <dbReference type="EC" id="4.1.1.37"/>
    </reaction>
</comment>
<protein>
    <recommendedName>
        <fullName evidence="3 7">Uroporphyrinogen decarboxylase</fullName>
        <shortName evidence="7">UPD</shortName>
        <shortName evidence="7">URO-D</shortName>
        <ecNumber evidence="3 7">4.1.1.37</ecNumber>
    </recommendedName>
</protein>
<dbReference type="Gene3D" id="3.20.20.210">
    <property type="match status" value="1"/>
</dbReference>
<evidence type="ECO:0000259" key="10">
    <source>
        <dbReference type="PROSITE" id="PS00906"/>
    </source>
</evidence>
<evidence type="ECO:0000259" key="11">
    <source>
        <dbReference type="PROSITE" id="PS00907"/>
    </source>
</evidence>
<accession>S5XVX4</accession>
<dbReference type="AlphaFoldDB" id="S5XVX4"/>
<dbReference type="eggNOG" id="COG0407">
    <property type="taxonomic scope" value="Bacteria"/>
</dbReference>
<evidence type="ECO:0000313" key="12">
    <source>
        <dbReference type="EMBL" id="AGT09437.1"/>
    </source>
</evidence>
<dbReference type="PROSITE" id="PS00907">
    <property type="entry name" value="UROD_2"/>
    <property type="match status" value="1"/>
</dbReference>
<feature type="binding site" evidence="7">
    <location>
        <position position="404"/>
    </location>
    <ligand>
        <name>substrate</name>
    </ligand>
</feature>
<comment type="caution">
    <text evidence="7">Lacks conserved residue(s) required for the propagation of feature annotation.</text>
</comment>
<comment type="subunit">
    <text evidence="7">Homodimer.</text>
</comment>
<dbReference type="GO" id="GO:0005829">
    <property type="term" value="C:cytosol"/>
    <property type="evidence" value="ECO:0007669"/>
    <property type="project" value="TreeGrafter"/>
</dbReference>
<comment type="function">
    <text evidence="7">Catalyzes the decarboxylation of four acetate groups of uroporphyrinogen-III to yield coproporphyrinogen-III.</text>
</comment>
<name>S5XVX4_PARAH</name>
<comment type="similarity">
    <text evidence="2 7 9">Belongs to the uroporphyrinogen decarboxylase family.</text>
</comment>
<sequence>MVDRPEQPCHQRIVSTALDPDAALRDGGQHFIGGNRAARGIGHLHPRQPGHRKESRNSHAVFQLFHAGLNVSSKLDERQIGAHCQKLRATAQARRAHDRALGKLGNRAIGQADESVADIFARQVAIDHQPLGLQRRHVLHRMDRNVDLARQKRILDLAGEKPLAANLFQRAVENAVAGRLDDDNLERILGQTMRGHQPVAGLMGLSKRKHRATRADAKGAGGGGHLFHAPAISPPRALDNRDGLAMKDRQGDTMTQKTILRALAGERLPVPPIWMMRQAGRYLPEYRATRAQAGDFLSLCYNPELAAEVTLQPIRRYGFDAAILFADILLLPQALGADVWFVTGEGPRLSTITEAAGVAALKPADAVHEKLSPVYETLRILRRELPSETTLIGFAGAPWTVATYMVAGRGTPDQAPAHAFKAADRVAFSALIDKIADATVEYLSAQVEAGAEVIKLFDSWAGSLKGQDFDDFALAPAKKIIAALKARHPGLPIIAFPREAGPRYVGFAKATGADCVALDQFTDASWAAAEVQKDGCVQGNLDPRLLIEGGPRLVSETKRIVETFSQGPHIFNLGHGITPEADPENVHRMIEAIRG</sequence>
<dbReference type="InterPro" id="IPR000257">
    <property type="entry name" value="Uroporphyrinogen_deCOase"/>
</dbReference>
<evidence type="ECO:0000256" key="9">
    <source>
        <dbReference type="RuleBase" id="RU004169"/>
    </source>
</evidence>
<dbReference type="HOGENOM" id="CLU_458454_0_0_5"/>
<feature type="binding site" evidence="7">
    <location>
        <position position="327"/>
    </location>
    <ligand>
        <name>substrate</name>
    </ligand>
</feature>
<organism evidence="12 13">
    <name type="scientific">Paracoccus aminophilus JCM 7686</name>
    <dbReference type="NCBI Taxonomy" id="1367847"/>
    <lineage>
        <taxon>Bacteria</taxon>
        <taxon>Pseudomonadati</taxon>
        <taxon>Pseudomonadota</taxon>
        <taxon>Alphaproteobacteria</taxon>
        <taxon>Rhodobacterales</taxon>
        <taxon>Paracoccaceae</taxon>
        <taxon>Paracoccus</taxon>
    </lineage>
</organism>
<feature type="site" description="Transition state stabilizer" evidence="7">
    <location>
        <position position="327"/>
    </location>
</feature>
<keyword evidence="7" id="KW-0963">Cytoplasm</keyword>
<dbReference type="CDD" id="cd00717">
    <property type="entry name" value="URO-D"/>
    <property type="match status" value="1"/>
</dbReference>
<dbReference type="GO" id="GO:0019353">
    <property type="term" value="P:protoporphyrinogen IX biosynthetic process from glutamate"/>
    <property type="evidence" value="ECO:0007669"/>
    <property type="project" value="TreeGrafter"/>
</dbReference>